<sequence length="107" mass="11923">MTVVQVQAKAYHHATSLLNQSEAAVDRAGLYDSHAKIVEVEIGGVTIYRVEVQLVSGSGNFPFFLSGRTRQQQQHNCIYHVTLTSHELLNRLAGNTWMSLSCDYDVT</sequence>
<organism evidence="1 2">
    <name type="scientific">Trichonephila clavipes</name>
    <name type="common">Golden silk orbweaver</name>
    <name type="synonym">Nephila clavipes</name>
    <dbReference type="NCBI Taxonomy" id="2585209"/>
    <lineage>
        <taxon>Eukaryota</taxon>
        <taxon>Metazoa</taxon>
        <taxon>Ecdysozoa</taxon>
        <taxon>Arthropoda</taxon>
        <taxon>Chelicerata</taxon>
        <taxon>Arachnida</taxon>
        <taxon>Araneae</taxon>
        <taxon>Araneomorphae</taxon>
        <taxon>Entelegynae</taxon>
        <taxon>Araneoidea</taxon>
        <taxon>Nephilidae</taxon>
        <taxon>Trichonephila</taxon>
    </lineage>
</organism>
<comment type="caution">
    <text evidence="1">The sequence shown here is derived from an EMBL/GenBank/DDBJ whole genome shotgun (WGS) entry which is preliminary data.</text>
</comment>
<evidence type="ECO:0000313" key="2">
    <source>
        <dbReference type="Proteomes" id="UP000887159"/>
    </source>
</evidence>
<dbReference type="AlphaFoldDB" id="A0A8X6R6G7"/>
<dbReference type="Proteomes" id="UP000887159">
    <property type="component" value="Unassembled WGS sequence"/>
</dbReference>
<accession>A0A8X6R6G7</accession>
<protein>
    <submittedName>
        <fullName evidence="1">Uncharacterized protein</fullName>
    </submittedName>
</protein>
<proteinExistence type="predicted"/>
<evidence type="ECO:0000313" key="1">
    <source>
        <dbReference type="EMBL" id="GFX86707.1"/>
    </source>
</evidence>
<dbReference type="EMBL" id="BMAU01021013">
    <property type="protein sequence ID" value="GFX86707.1"/>
    <property type="molecule type" value="Genomic_DNA"/>
</dbReference>
<keyword evidence="2" id="KW-1185">Reference proteome</keyword>
<gene>
    <name evidence="1" type="ORF">TNCV_1409041</name>
</gene>
<reference evidence="1" key="1">
    <citation type="submission" date="2020-08" db="EMBL/GenBank/DDBJ databases">
        <title>Multicomponent nature underlies the extraordinary mechanical properties of spider dragline silk.</title>
        <authorList>
            <person name="Kono N."/>
            <person name="Nakamura H."/>
            <person name="Mori M."/>
            <person name="Yoshida Y."/>
            <person name="Ohtoshi R."/>
            <person name="Malay A.D."/>
            <person name="Moran D.A.P."/>
            <person name="Tomita M."/>
            <person name="Numata K."/>
            <person name="Arakawa K."/>
        </authorList>
    </citation>
    <scope>NUCLEOTIDE SEQUENCE</scope>
</reference>
<name>A0A8X6R6G7_TRICX</name>